<reference evidence="1 2" key="1">
    <citation type="submission" date="2018-07" db="EMBL/GenBank/DDBJ databases">
        <title>Genomic Encyclopedia of Type Strains, Phase IV (KMG-IV): sequencing the most valuable type-strain genomes for metagenomic binning, comparative biology and taxonomic classification.</title>
        <authorList>
            <person name="Goeker M."/>
        </authorList>
    </citation>
    <scope>NUCLEOTIDE SEQUENCE [LARGE SCALE GENOMIC DNA]</scope>
    <source>
        <strain evidence="1 2">DSM 44290</strain>
    </source>
</reference>
<evidence type="ECO:0000313" key="1">
    <source>
        <dbReference type="EMBL" id="RDI62769.1"/>
    </source>
</evidence>
<protein>
    <recommendedName>
        <fullName evidence="3">Rv3651-like N-terminal domain-containing protein</fullName>
    </recommendedName>
</protein>
<dbReference type="Proteomes" id="UP000254869">
    <property type="component" value="Unassembled WGS sequence"/>
</dbReference>
<sequence>MQLPRRWFGIDVIGTRLREEIFVHSADGQRVARPLRRVGSRLGFDRQGEELFAAVVTDALAEPPVDQIRCEGGLECHIHWIMAPDDTAVGLIVWLAAPPVPDRPIYNSWILDLRKVATRSGGDNLALIGTDRLPGEERPIRDLLRHTNPEDAGEFLALYYDARTAKEGAFAEAFWSVRPAGDWVHFWSSTNIVGSAESDRAAVYGLTAQLRDRELDTRLGTLVRYTNATLLMVDARNRVTVTTTGELAPALEDERLLGRVLDQVDTDRVLTSSADSVVEQTISIEGDRFRAASFSVTSDRKRVDGPVAILLVPAAEEPTPS</sequence>
<gene>
    <name evidence="1" type="ORF">DFR76_11287</name>
</gene>
<dbReference type="RefSeq" id="WP_068003149.1">
    <property type="nucleotide sequence ID" value="NZ_QQBC01000012.1"/>
</dbReference>
<dbReference type="EMBL" id="QQBC01000012">
    <property type="protein sequence ID" value="RDI62769.1"/>
    <property type="molecule type" value="Genomic_DNA"/>
</dbReference>
<dbReference type="AlphaFoldDB" id="A0A370HW95"/>
<keyword evidence="2" id="KW-1185">Reference proteome</keyword>
<organism evidence="1 2">
    <name type="scientific">Nocardia pseudobrasiliensis</name>
    <dbReference type="NCBI Taxonomy" id="45979"/>
    <lineage>
        <taxon>Bacteria</taxon>
        <taxon>Bacillati</taxon>
        <taxon>Actinomycetota</taxon>
        <taxon>Actinomycetes</taxon>
        <taxon>Mycobacteriales</taxon>
        <taxon>Nocardiaceae</taxon>
        <taxon>Nocardia</taxon>
    </lineage>
</organism>
<evidence type="ECO:0000313" key="2">
    <source>
        <dbReference type="Proteomes" id="UP000254869"/>
    </source>
</evidence>
<name>A0A370HW95_9NOCA</name>
<comment type="caution">
    <text evidence="1">The sequence shown here is derived from an EMBL/GenBank/DDBJ whole genome shotgun (WGS) entry which is preliminary data.</text>
</comment>
<evidence type="ECO:0008006" key="3">
    <source>
        <dbReference type="Google" id="ProtNLM"/>
    </source>
</evidence>
<proteinExistence type="predicted"/>
<accession>A0A370HW95</accession>